<evidence type="ECO:0000313" key="2">
    <source>
        <dbReference type="EMBL" id="KAJ6807298.1"/>
    </source>
</evidence>
<comment type="caution">
    <text evidence="2">The sequence shown here is derived from an EMBL/GenBank/DDBJ whole genome shotgun (WGS) entry which is preliminary data.</text>
</comment>
<dbReference type="EMBL" id="JANAVB010034019">
    <property type="protein sequence ID" value="KAJ6807298.1"/>
    <property type="molecule type" value="Genomic_DNA"/>
</dbReference>
<dbReference type="PANTHER" id="PTHR33696">
    <property type="entry name" value="T22J18.15-RELATED"/>
    <property type="match status" value="1"/>
</dbReference>
<sequence length="182" mass="19838">MKEEMAFSPSKSSSPPPPLRRRRTRSTSISTASSSSSSSNSSLLSTPSPSQTPFHPSSSAVPFSWEHLPGIPKVPPANHHKTLTLIPPPSRSRTFPSRTHRRSDPKLVSAADVDPFAAALAECSKDSPAEPDFWRISRPVGSGPDRRRWSIADRLGFLDLYGSCKASCSVSQPGYRVLNRRS</sequence>
<dbReference type="EMBL" id="JANAVB010006885">
    <property type="protein sequence ID" value="KAJ6843866.1"/>
    <property type="molecule type" value="Genomic_DNA"/>
</dbReference>
<feature type="compositionally biased region" description="Low complexity" evidence="1">
    <location>
        <begin position="26"/>
        <end position="53"/>
    </location>
</feature>
<keyword evidence="4" id="KW-1185">Reference proteome</keyword>
<dbReference type="Proteomes" id="UP001140949">
    <property type="component" value="Unassembled WGS sequence"/>
</dbReference>
<reference evidence="2" key="1">
    <citation type="journal article" date="2023" name="GigaByte">
        <title>Genome assembly of the bearded iris, Iris pallida Lam.</title>
        <authorList>
            <person name="Bruccoleri R.E."/>
            <person name="Oakeley E.J."/>
            <person name="Faust A.M.E."/>
            <person name="Altorfer M."/>
            <person name="Dessus-Babus S."/>
            <person name="Burckhardt D."/>
            <person name="Oertli M."/>
            <person name="Naumann U."/>
            <person name="Petersen F."/>
            <person name="Wong J."/>
        </authorList>
    </citation>
    <scope>NUCLEOTIDE SEQUENCE</scope>
    <source>
        <strain evidence="2">GSM-AAB239-AS_SAM_17_03QT</strain>
    </source>
</reference>
<name>A0AAX6ETM9_IRIPA</name>
<proteinExistence type="predicted"/>
<feature type="region of interest" description="Disordered" evidence="1">
    <location>
        <begin position="1"/>
        <end position="106"/>
    </location>
</feature>
<organism evidence="2 4">
    <name type="scientific">Iris pallida</name>
    <name type="common">Sweet iris</name>
    <dbReference type="NCBI Taxonomy" id="29817"/>
    <lineage>
        <taxon>Eukaryota</taxon>
        <taxon>Viridiplantae</taxon>
        <taxon>Streptophyta</taxon>
        <taxon>Embryophyta</taxon>
        <taxon>Tracheophyta</taxon>
        <taxon>Spermatophyta</taxon>
        <taxon>Magnoliopsida</taxon>
        <taxon>Liliopsida</taxon>
        <taxon>Asparagales</taxon>
        <taxon>Iridaceae</taxon>
        <taxon>Iridoideae</taxon>
        <taxon>Irideae</taxon>
        <taxon>Iris</taxon>
    </lineage>
</organism>
<protein>
    <submittedName>
        <fullName evidence="2">Basic proline-rich protein-like</fullName>
    </submittedName>
</protein>
<dbReference type="PANTHER" id="PTHR33696:SF1">
    <property type="entry name" value="T22J18.15"/>
    <property type="match status" value="1"/>
</dbReference>
<evidence type="ECO:0000313" key="3">
    <source>
        <dbReference type="EMBL" id="KAJ6843866.1"/>
    </source>
</evidence>
<dbReference type="AlphaFoldDB" id="A0AAX6ETM9"/>
<evidence type="ECO:0000313" key="4">
    <source>
        <dbReference type="Proteomes" id="UP001140949"/>
    </source>
</evidence>
<gene>
    <name evidence="3" type="ORF">M6B38_117560</name>
    <name evidence="2" type="ORF">M6B38_172765</name>
</gene>
<reference evidence="2" key="2">
    <citation type="submission" date="2023-04" db="EMBL/GenBank/DDBJ databases">
        <authorList>
            <person name="Bruccoleri R.E."/>
            <person name="Oakeley E.J."/>
            <person name="Faust A.-M."/>
            <person name="Dessus-Babus S."/>
            <person name="Altorfer M."/>
            <person name="Burckhardt D."/>
            <person name="Oertli M."/>
            <person name="Naumann U."/>
            <person name="Petersen F."/>
            <person name="Wong J."/>
        </authorList>
    </citation>
    <scope>NUCLEOTIDE SEQUENCE</scope>
    <source>
        <strain evidence="2">GSM-AAB239-AS_SAM_17_03QT</strain>
        <tissue evidence="2">Leaf</tissue>
    </source>
</reference>
<accession>A0AAX6ETM9</accession>
<evidence type="ECO:0000256" key="1">
    <source>
        <dbReference type="SAM" id="MobiDB-lite"/>
    </source>
</evidence>